<proteinExistence type="predicted"/>
<gene>
    <name evidence="1" type="ORF">ACFOD4_16495</name>
</gene>
<dbReference type="Proteomes" id="UP001595593">
    <property type="component" value="Unassembled WGS sequence"/>
</dbReference>
<dbReference type="GO" id="GO:0051213">
    <property type="term" value="F:dioxygenase activity"/>
    <property type="evidence" value="ECO:0007669"/>
    <property type="project" value="UniProtKB-KW"/>
</dbReference>
<dbReference type="RefSeq" id="WP_379598150.1">
    <property type="nucleotide sequence ID" value="NZ_JBHRTN010000018.1"/>
</dbReference>
<keyword evidence="1" id="KW-0560">Oxidoreductase</keyword>
<dbReference type="Gene3D" id="2.60.120.620">
    <property type="entry name" value="q2cbj1_9rhob like domain"/>
    <property type="match status" value="1"/>
</dbReference>
<dbReference type="EMBL" id="JBHRTN010000018">
    <property type="protein sequence ID" value="MFC3126666.1"/>
    <property type="molecule type" value="Genomic_DNA"/>
</dbReference>
<dbReference type="Pfam" id="PF10014">
    <property type="entry name" value="2OG-Fe_Oxy_2"/>
    <property type="match status" value="1"/>
</dbReference>
<reference evidence="2" key="1">
    <citation type="journal article" date="2019" name="Int. J. Syst. Evol. Microbiol.">
        <title>The Global Catalogue of Microorganisms (GCM) 10K type strain sequencing project: providing services to taxonomists for standard genome sequencing and annotation.</title>
        <authorList>
            <consortium name="The Broad Institute Genomics Platform"/>
            <consortium name="The Broad Institute Genome Sequencing Center for Infectious Disease"/>
            <person name="Wu L."/>
            <person name="Ma J."/>
        </authorList>
    </citation>
    <scope>NUCLEOTIDE SEQUENCE [LARGE SCALE GENOMIC DNA]</scope>
    <source>
        <strain evidence="2">KCTC 52094</strain>
    </source>
</reference>
<name>A0ABV7G594_9PROT</name>
<organism evidence="1 2">
    <name type="scientific">Teichococcus globiformis</name>
    <dbReference type="NCBI Taxonomy" id="2307229"/>
    <lineage>
        <taxon>Bacteria</taxon>
        <taxon>Pseudomonadati</taxon>
        <taxon>Pseudomonadota</taxon>
        <taxon>Alphaproteobacteria</taxon>
        <taxon>Acetobacterales</taxon>
        <taxon>Roseomonadaceae</taxon>
        <taxon>Roseomonas</taxon>
    </lineage>
</organism>
<protein>
    <submittedName>
        <fullName evidence="1">2OG-Fe dioxygenase family protein</fullName>
    </submittedName>
</protein>
<keyword evidence="1" id="KW-0223">Dioxygenase</keyword>
<comment type="caution">
    <text evidence="1">The sequence shown here is derived from an EMBL/GenBank/DDBJ whole genome shotgun (WGS) entry which is preliminary data.</text>
</comment>
<accession>A0ABV7G594</accession>
<evidence type="ECO:0000313" key="2">
    <source>
        <dbReference type="Proteomes" id="UP001595593"/>
    </source>
</evidence>
<evidence type="ECO:0000313" key="1">
    <source>
        <dbReference type="EMBL" id="MFC3126666.1"/>
    </source>
</evidence>
<keyword evidence="2" id="KW-1185">Reference proteome</keyword>
<sequence length="263" mass="28371">MHHADPADACSATPGHSEAGILRARTGDTIGGQGYAALNADAARTAFDVGGAGSLSGAAWSAFAASWDNLRPDEFMADKGRYRLRRHAVWRLEPGDPSPRRAPHQPHYQSLNNNPLNGGVQRWFAPVDDAVAKGPALDALLCGARSVFDRLVPGAVWHVEAHQFRIQARADEAGKPTPEGMHRDGVDYVMVTLIGRENVAGGVTAIRIDGQEGEAASFTLTEPLDSVLLDDRRVWHGVTPVVPLDAAREGHRDVLVLTFRRLE</sequence>
<dbReference type="InterPro" id="IPR018724">
    <property type="entry name" value="2OG-Fe_dioxygenase"/>
</dbReference>